<dbReference type="PANTHER" id="PTHR42982">
    <property type="entry name" value="SEC-INDEPENDENT PROTEIN TRANSLOCASE PROTEIN TATA"/>
    <property type="match status" value="1"/>
</dbReference>
<evidence type="ECO:0000256" key="4">
    <source>
        <dbReference type="ARBA" id="ARBA00022692"/>
    </source>
</evidence>
<comment type="caution">
    <text evidence="10">The sequence shown here is derived from an EMBL/GenBank/DDBJ whole genome shotgun (WGS) entry which is preliminary data.</text>
</comment>
<sequence>MGELSPMHWLIVLVVLVVLFGSKRLPDVARGLGRSLRILKSEMKQLNQPDPDPPDEKTQ</sequence>
<dbReference type="Pfam" id="PF02416">
    <property type="entry name" value="TatA_B_E"/>
    <property type="match status" value="1"/>
</dbReference>
<dbReference type="InterPro" id="IPR003369">
    <property type="entry name" value="TatA/B/E"/>
</dbReference>
<gene>
    <name evidence="9 10" type="primary">tatA</name>
    <name evidence="10" type="ORF">GCM10023094_34070</name>
</gene>
<dbReference type="Proteomes" id="UP001501183">
    <property type="component" value="Unassembled WGS sequence"/>
</dbReference>
<protein>
    <recommendedName>
        <fullName evidence="9">Sec-independent protein translocase protein TatA</fullName>
    </recommendedName>
</protein>
<comment type="function">
    <text evidence="9">Part of the twin-arginine translocation (Tat) system that transports large folded proteins containing a characteristic twin-arginine motif in their signal peptide across membranes. TatA could form the protein-conducting channel of the Tat system.</text>
</comment>
<evidence type="ECO:0000256" key="1">
    <source>
        <dbReference type="ARBA" id="ARBA00004162"/>
    </source>
</evidence>
<evidence type="ECO:0000313" key="10">
    <source>
        <dbReference type="EMBL" id="GAA4483061.1"/>
    </source>
</evidence>
<keyword evidence="8 9" id="KW-0472">Membrane</keyword>
<evidence type="ECO:0000256" key="5">
    <source>
        <dbReference type="ARBA" id="ARBA00022927"/>
    </source>
</evidence>
<evidence type="ECO:0000256" key="2">
    <source>
        <dbReference type="ARBA" id="ARBA00022448"/>
    </source>
</evidence>
<reference evidence="11" key="1">
    <citation type="journal article" date="2019" name="Int. J. Syst. Evol. Microbiol.">
        <title>The Global Catalogue of Microorganisms (GCM) 10K type strain sequencing project: providing services to taxonomists for standard genome sequencing and annotation.</title>
        <authorList>
            <consortium name="The Broad Institute Genomics Platform"/>
            <consortium name="The Broad Institute Genome Sequencing Center for Infectious Disease"/>
            <person name="Wu L."/>
            <person name="Ma J."/>
        </authorList>
    </citation>
    <scope>NUCLEOTIDE SEQUENCE [LARGE SCALE GENOMIC DNA]</scope>
    <source>
        <strain evidence="11">JCM 32206</strain>
    </source>
</reference>
<name>A0ABP8PAF6_9NOCA</name>
<dbReference type="Gene3D" id="1.20.5.3310">
    <property type="match status" value="1"/>
</dbReference>
<dbReference type="PANTHER" id="PTHR42982:SF8">
    <property type="entry name" value="SEC-INDEPENDENT PROTEIN TRANSLOCASE PROTEIN TATA"/>
    <property type="match status" value="1"/>
</dbReference>
<keyword evidence="7 9" id="KW-0811">Translocation</keyword>
<evidence type="ECO:0000256" key="6">
    <source>
        <dbReference type="ARBA" id="ARBA00022989"/>
    </source>
</evidence>
<dbReference type="NCBIfam" id="TIGR01411">
    <property type="entry name" value="tatAE"/>
    <property type="match status" value="1"/>
</dbReference>
<dbReference type="EMBL" id="BAABFB010000051">
    <property type="protein sequence ID" value="GAA4483061.1"/>
    <property type="molecule type" value="Genomic_DNA"/>
</dbReference>
<evidence type="ECO:0000256" key="3">
    <source>
        <dbReference type="ARBA" id="ARBA00022475"/>
    </source>
</evidence>
<evidence type="ECO:0000256" key="8">
    <source>
        <dbReference type="ARBA" id="ARBA00023136"/>
    </source>
</evidence>
<comment type="subunit">
    <text evidence="9">The Tat system comprises two distinct complexes: a TatABC complex, containing multiple copies of TatA, TatB and TatC subunits, and a separate TatA complex, containing only TatA subunits. Substrates initially bind to the TatABC complex, which probably triggers association of the separate TatA complex to form the active translocon.</text>
</comment>
<dbReference type="InterPro" id="IPR006312">
    <property type="entry name" value="TatA/E"/>
</dbReference>
<evidence type="ECO:0000313" key="11">
    <source>
        <dbReference type="Proteomes" id="UP001501183"/>
    </source>
</evidence>
<dbReference type="HAMAP" id="MF_00236">
    <property type="entry name" value="TatA_E"/>
    <property type="match status" value="1"/>
</dbReference>
<proteinExistence type="inferred from homology"/>
<keyword evidence="11" id="KW-1185">Reference proteome</keyword>
<comment type="similarity">
    <text evidence="9">Belongs to the TatA/E family.</text>
</comment>
<organism evidence="10 11">
    <name type="scientific">Rhodococcus olei</name>
    <dbReference type="NCBI Taxonomy" id="2161675"/>
    <lineage>
        <taxon>Bacteria</taxon>
        <taxon>Bacillati</taxon>
        <taxon>Actinomycetota</taxon>
        <taxon>Actinomycetes</taxon>
        <taxon>Mycobacteriales</taxon>
        <taxon>Nocardiaceae</taxon>
        <taxon>Rhodococcus</taxon>
    </lineage>
</organism>
<keyword evidence="6 9" id="KW-1133">Transmembrane helix</keyword>
<evidence type="ECO:0000256" key="7">
    <source>
        <dbReference type="ARBA" id="ARBA00023010"/>
    </source>
</evidence>
<keyword evidence="2 9" id="KW-0813">Transport</keyword>
<keyword evidence="5 9" id="KW-0653">Protein transport</keyword>
<dbReference type="NCBIfam" id="NF001854">
    <property type="entry name" value="PRK00575.1"/>
    <property type="match status" value="1"/>
</dbReference>
<comment type="subcellular location">
    <subcellularLocation>
        <location evidence="1 9">Cell membrane</location>
        <topology evidence="1 9">Single-pass membrane protein</topology>
    </subcellularLocation>
</comment>
<accession>A0ABP8PAF6</accession>
<keyword evidence="3 9" id="KW-1003">Cell membrane</keyword>
<keyword evidence="4 9" id="KW-0812">Transmembrane</keyword>
<evidence type="ECO:0000256" key="9">
    <source>
        <dbReference type="HAMAP-Rule" id="MF_00236"/>
    </source>
</evidence>